<sequence>MRNLDDIQPESPQQGFQFPGVFEITAVGNTAADLGRLVPEILEELGLSVLAGSARARPSSGGNYVSVSVSFTCPSREKYDAAHAALRANPYIRWTL</sequence>
<dbReference type="EMBL" id="JAOVZO020000018">
    <property type="protein sequence ID" value="MDC8013781.1"/>
    <property type="molecule type" value="Genomic_DNA"/>
</dbReference>
<dbReference type="Pfam" id="PF04359">
    <property type="entry name" value="DUF493"/>
    <property type="match status" value="1"/>
</dbReference>
<evidence type="ECO:0000313" key="1">
    <source>
        <dbReference type="EMBL" id="MDC8013781.1"/>
    </source>
</evidence>
<dbReference type="InterPro" id="IPR007454">
    <property type="entry name" value="UPF0250_YbeD-like"/>
</dbReference>
<dbReference type="InterPro" id="IPR027471">
    <property type="entry name" value="YbeD-like_sf"/>
</dbReference>
<keyword evidence="2" id="KW-1185">Reference proteome</keyword>
<evidence type="ECO:0000313" key="2">
    <source>
        <dbReference type="Proteomes" id="UP001139971"/>
    </source>
</evidence>
<comment type="caution">
    <text evidence="1">The sequence shown here is derived from an EMBL/GenBank/DDBJ whole genome shotgun (WGS) entry which is preliminary data.</text>
</comment>
<dbReference type="AlphaFoldDB" id="A0A9X4BIB5"/>
<accession>A0A9X4BIB5</accession>
<proteinExistence type="predicted"/>
<dbReference type="RefSeq" id="WP_263541429.1">
    <property type="nucleotide sequence ID" value="NZ_JAOVZO020000018.1"/>
</dbReference>
<organism evidence="1 2">
    <name type="scientific">Tahibacter soli</name>
    <dbReference type="NCBI Taxonomy" id="2983605"/>
    <lineage>
        <taxon>Bacteria</taxon>
        <taxon>Pseudomonadati</taxon>
        <taxon>Pseudomonadota</taxon>
        <taxon>Gammaproteobacteria</taxon>
        <taxon>Lysobacterales</taxon>
        <taxon>Rhodanobacteraceae</taxon>
        <taxon>Tahibacter</taxon>
    </lineage>
</organism>
<name>A0A9X4BIB5_9GAMM</name>
<dbReference type="Gene3D" id="3.30.70.260">
    <property type="match status" value="1"/>
</dbReference>
<gene>
    <name evidence="1" type="ORF">OD750_014660</name>
</gene>
<protein>
    <submittedName>
        <fullName evidence="1">DUF493 family protein</fullName>
    </submittedName>
</protein>
<reference evidence="1" key="1">
    <citation type="submission" date="2023-02" db="EMBL/GenBank/DDBJ databases">
        <title>Tahibacter soli sp. nov. isolated from soil.</title>
        <authorList>
            <person name="Baek J.H."/>
            <person name="Lee J.K."/>
            <person name="Choi D.G."/>
            <person name="Jeon C.O."/>
        </authorList>
    </citation>
    <scope>NUCLEOTIDE SEQUENCE</scope>
    <source>
        <strain evidence="1">BL</strain>
    </source>
</reference>
<dbReference type="SUPFAM" id="SSF117991">
    <property type="entry name" value="YbeD/HP0495-like"/>
    <property type="match status" value="1"/>
</dbReference>
<dbReference type="Proteomes" id="UP001139971">
    <property type="component" value="Unassembled WGS sequence"/>
</dbReference>